<keyword evidence="1" id="KW-0479">Metal-binding</keyword>
<sequence length="119" mass="13382">IKVEQQLKRKSQTRRSSTIFNSPNWKDKDGASSSSSKEPIVENKGKAIIPSQSVSTNKNVTCFKCQGKGHIASECPTKRTMFTEENEEEEEEGKDVEEYGEGEEIPSGELLMVRRIWGT</sequence>
<organism evidence="4 5">
    <name type="scientific">Trifolium medium</name>
    <dbReference type="NCBI Taxonomy" id="97028"/>
    <lineage>
        <taxon>Eukaryota</taxon>
        <taxon>Viridiplantae</taxon>
        <taxon>Streptophyta</taxon>
        <taxon>Embryophyta</taxon>
        <taxon>Tracheophyta</taxon>
        <taxon>Spermatophyta</taxon>
        <taxon>Magnoliopsida</taxon>
        <taxon>eudicotyledons</taxon>
        <taxon>Gunneridae</taxon>
        <taxon>Pentapetalae</taxon>
        <taxon>rosids</taxon>
        <taxon>fabids</taxon>
        <taxon>Fabales</taxon>
        <taxon>Fabaceae</taxon>
        <taxon>Papilionoideae</taxon>
        <taxon>50 kb inversion clade</taxon>
        <taxon>NPAAA clade</taxon>
        <taxon>Hologalegina</taxon>
        <taxon>IRL clade</taxon>
        <taxon>Trifolieae</taxon>
        <taxon>Trifolium</taxon>
    </lineage>
</organism>
<evidence type="ECO:0000313" key="5">
    <source>
        <dbReference type="Proteomes" id="UP000265520"/>
    </source>
</evidence>
<evidence type="ECO:0000259" key="3">
    <source>
        <dbReference type="PROSITE" id="PS50158"/>
    </source>
</evidence>
<feature type="non-terminal residue" evidence="4">
    <location>
        <position position="1"/>
    </location>
</feature>
<dbReference type="GO" id="GO:0008270">
    <property type="term" value="F:zinc ion binding"/>
    <property type="evidence" value="ECO:0007669"/>
    <property type="project" value="UniProtKB-KW"/>
</dbReference>
<evidence type="ECO:0000313" key="4">
    <source>
        <dbReference type="EMBL" id="MCI12455.1"/>
    </source>
</evidence>
<accession>A0A392PNH7</accession>
<dbReference type="PROSITE" id="PS50158">
    <property type="entry name" value="ZF_CCHC"/>
    <property type="match status" value="1"/>
</dbReference>
<name>A0A392PNH7_9FABA</name>
<comment type="caution">
    <text evidence="4">The sequence shown here is derived from an EMBL/GenBank/DDBJ whole genome shotgun (WGS) entry which is preliminary data.</text>
</comment>
<dbReference type="PANTHER" id="PTHR35046">
    <property type="entry name" value="ZINC KNUCKLE (CCHC-TYPE) FAMILY PROTEIN"/>
    <property type="match status" value="1"/>
</dbReference>
<dbReference type="SMART" id="SM00343">
    <property type="entry name" value="ZnF_C2HC"/>
    <property type="match status" value="1"/>
</dbReference>
<feature type="compositionally biased region" description="Polar residues" evidence="2">
    <location>
        <begin position="14"/>
        <end position="24"/>
    </location>
</feature>
<protein>
    <submittedName>
        <fullName evidence="4">Gag-pol polyprotein</fullName>
    </submittedName>
</protein>
<dbReference type="GO" id="GO:0003676">
    <property type="term" value="F:nucleic acid binding"/>
    <property type="evidence" value="ECO:0007669"/>
    <property type="project" value="InterPro"/>
</dbReference>
<keyword evidence="1" id="KW-0863">Zinc-finger</keyword>
<evidence type="ECO:0000256" key="2">
    <source>
        <dbReference type="SAM" id="MobiDB-lite"/>
    </source>
</evidence>
<keyword evidence="1" id="KW-0862">Zinc</keyword>
<reference evidence="4 5" key="1">
    <citation type="journal article" date="2018" name="Front. Plant Sci.">
        <title>Red Clover (Trifolium pratense) and Zigzag Clover (T. medium) - A Picture of Genomic Similarities and Differences.</title>
        <authorList>
            <person name="Dluhosova J."/>
            <person name="Istvanek J."/>
            <person name="Nedelnik J."/>
            <person name="Repkova J."/>
        </authorList>
    </citation>
    <scope>NUCLEOTIDE SEQUENCE [LARGE SCALE GENOMIC DNA]</scope>
    <source>
        <strain evidence="5">cv. 10/8</strain>
        <tissue evidence="4">Leaf</tissue>
    </source>
</reference>
<feature type="region of interest" description="Disordered" evidence="2">
    <location>
        <begin position="82"/>
        <end position="104"/>
    </location>
</feature>
<dbReference type="AlphaFoldDB" id="A0A392PNH7"/>
<feature type="compositionally biased region" description="Acidic residues" evidence="2">
    <location>
        <begin position="84"/>
        <end position="104"/>
    </location>
</feature>
<dbReference type="InterPro" id="IPR036875">
    <property type="entry name" value="Znf_CCHC_sf"/>
</dbReference>
<dbReference type="InterPro" id="IPR001878">
    <property type="entry name" value="Znf_CCHC"/>
</dbReference>
<feature type="domain" description="CCHC-type" evidence="3">
    <location>
        <begin position="62"/>
        <end position="76"/>
    </location>
</feature>
<dbReference type="SUPFAM" id="SSF57756">
    <property type="entry name" value="Retrovirus zinc finger-like domains"/>
    <property type="match status" value="1"/>
</dbReference>
<dbReference type="PANTHER" id="PTHR35046:SF9">
    <property type="entry name" value="RNA-DIRECTED DNA POLYMERASE"/>
    <property type="match status" value="1"/>
</dbReference>
<proteinExistence type="predicted"/>
<dbReference type="Pfam" id="PF00098">
    <property type="entry name" value="zf-CCHC"/>
    <property type="match status" value="1"/>
</dbReference>
<dbReference type="Gene3D" id="4.10.60.10">
    <property type="entry name" value="Zinc finger, CCHC-type"/>
    <property type="match status" value="1"/>
</dbReference>
<feature type="region of interest" description="Disordered" evidence="2">
    <location>
        <begin position="1"/>
        <end position="48"/>
    </location>
</feature>
<dbReference type="Proteomes" id="UP000265520">
    <property type="component" value="Unassembled WGS sequence"/>
</dbReference>
<evidence type="ECO:0000256" key="1">
    <source>
        <dbReference type="PROSITE-ProRule" id="PRU00047"/>
    </source>
</evidence>
<keyword evidence="5" id="KW-1185">Reference proteome</keyword>
<dbReference type="EMBL" id="LXQA010084248">
    <property type="protein sequence ID" value="MCI12455.1"/>
    <property type="molecule type" value="Genomic_DNA"/>
</dbReference>